<evidence type="ECO:0000313" key="1">
    <source>
        <dbReference type="EMBL" id="DAF59017.1"/>
    </source>
</evidence>
<sequence>MSVALSVQGSNCRYENGLMSFFERIPQKYHTEKGKTKKELPNRGSS</sequence>
<protein>
    <submittedName>
        <fullName evidence="1">Uncharacterized protein</fullName>
    </submittedName>
</protein>
<organism evidence="1">
    <name type="scientific">Myoviridae sp. cta6i12</name>
    <dbReference type="NCBI Taxonomy" id="2827695"/>
    <lineage>
        <taxon>Viruses</taxon>
        <taxon>Duplodnaviria</taxon>
        <taxon>Heunggongvirae</taxon>
        <taxon>Uroviricota</taxon>
        <taxon>Caudoviricetes</taxon>
    </lineage>
</organism>
<accession>A0A8S5T6Z0</accession>
<name>A0A8S5T6Z0_9CAUD</name>
<proteinExistence type="predicted"/>
<reference evidence="1" key="1">
    <citation type="journal article" date="2021" name="Proc. Natl. Acad. Sci. U.S.A.">
        <title>A Catalog of Tens of Thousands of Viruses from Human Metagenomes Reveals Hidden Associations with Chronic Diseases.</title>
        <authorList>
            <person name="Tisza M.J."/>
            <person name="Buck C.B."/>
        </authorList>
    </citation>
    <scope>NUCLEOTIDE SEQUENCE</scope>
    <source>
        <strain evidence="1">Cta6i12</strain>
    </source>
</reference>
<dbReference type="EMBL" id="BK032761">
    <property type="protein sequence ID" value="DAF59017.1"/>
    <property type="molecule type" value="Genomic_DNA"/>
</dbReference>